<keyword evidence="4" id="KW-1185">Reference proteome</keyword>
<dbReference type="SUPFAM" id="SSF53474">
    <property type="entry name" value="alpha/beta-Hydrolases"/>
    <property type="match status" value="1"/>
</dbReference>
<dbReference type="InterPro" id="IPR050300">
    <property type="entry name" value="GDXG_lipolytic_enzyme"/>
</dbReference>
<protein>
    <submittedName>
        <fullName evidence="3">Alpha/beta hydrolase</fullName>
    </submittedName>
</protein>
<dbReference type="OrthoDB" id="9815425at2"/>
<comment type="caution">
    <text evidence="3">The sequence shown here is derived from an EMBL/GenBank/DDBJ whole genome shotgun (WGS) entry which is preliminary data.</text>
</comment>
<keyword evidence="1 3" id="KW-0378">Hydrolase</keyword>
<dbReference type="InterPro" id="IPR013094">
    <property type="entry name" value="AB_hydrolase_3"/>
</dbReference>
<evidence type="ECO:0000259" key="2">
    <source>
        <dbReference type="Pfam" id="PF07859"/>
    </source>
</evidence>
<name>A0A4S8HRT3_9BACT</name>
<dbReference type="Gene3D" id="3.40.50.1820">
    <property type="entry name" value="alpha/beta hydrolase"/>
    <property type="match status" value="1"/>
</dbReference>
<dbReference type="GO" id="GO:0016787">
    <property type="term" value="F:hydrolase activity"/>
    <property type="evidence" value="ECO:0007669"/>
    <property type="project" value="UniProtKB-KW"/>
</dbReference>
<reference evidence="3 4" key="1">
    <citation type="submission" date="2019-04" db="EMBL/GenBank/DDBJ databases">
        <title>Niastella caeni sp. nov., isolated from activated sludge.</title>
        <authorList>
            <person name="Sheng M."/>
        </authorList>
    </citation>
    <scope>NUCLEOTIDE SEQUENCE [LARGE SCALE GENOMIC DNA]</scope>
    <source>
        <strain evidence="3 4">HX-2-15</strain>
    </source>
</reference>
<sequence>MASAKSKLINLLLSIINKKRFLRKQFASGRSGLFSCPKPPSKIKRSCHVREFQINNRHVFTLRPKNKKENGKHILYLHGGAYVQTFVIFHWEFLAELVNKTGCIVTAPDYPLAPDHTYKESFTLASVLYHQLIAAEDNRHLILMGDSSGGGFALALAQKLKQEHVVQPCQIILLSPWLDITLSNPGIHEVNGFEPFLGIEGLRQAGKKYAGDESPDHYLLSPIYGSFEGLGKISVFIGTKDILVADTRKLKALADQKEIDINYQEYENMFHDWMFLNFPESKKAKEEIIGLIT</sequence>
<evidence type="ECO:0000313" key="3">
    <source>
        <dbReference type="EMBL" id="THU38227.1"/>
    </source>
</evidence>
<proteinExistence type="predicted"/>
<feature type="domain" description="Alpha/beta hydrolase fold-3" evidence="2">
    <location>
        <begin position="74"/>
        <end position="274"/>
    </location>
</feature>
<evidence type="ECO:0000313" key="4">
    <source>
        <dbReference type="Proteomes" id="UP000306918"/>
    </source>
</evidence>
<dbReference type="EMBL" id="STFF01000004">
    <property type="protein sequence ID" value="THU38227.1"/>
    <property type="molecule type" value="Genomic_DNA"/>
</dbReference>
<dbReference type="Pfam" id="PF07859">
    <property type="entry name" value="Abhydrolase_3"/>
    <property type="match status" value="1"/>
</dbReference>
<evidence type="ECO:0000256" key="1">
    <source>
        <dbReference type="ARBA" id="ARBA00022801"/>
    </source>
</evidence>
<dbReference type="InterPro" id="IPR029058">
    <property type="entry name" value="AB_hydrolase_fold"/>
</dbReference>
<dbReference type="PANTHER" id="PTHR48081">
    <property type="entry name" value="AB HYDROLASE SUPERFAMILY PROTEIN C4A8.06C"/>
    <property type="match status" value="1"/>
</dbReference>
<accession>A0A4S8HRT3</accession>
<dbReference type="AlphaFoldDB" id="A0A4S8HRT3"/>
<organism evidence="3 4">
    <name type="scientific">Niastella caeni</name>
    <dbReference type="NCBI Taxonomy" id="2569763"/>
    <lineage>
        <taxon>Bacteria</taxon>
        <taxon>Pseudomonadati</taxon>
        <taxon>Bacteroidota</taxon>
        <taxon>Chitinophagia</taxon>
        <taxon>Chitinophagales</taxon>
        <taxon>Chitinophagaceae</taxon>
        <taxon>Niastella</taxon>
    </lineage>
</organism>
<dbReference type="PANTHER" id="PTHR48081:SF8">
    <property type="entry name" value="ALPHA_BETA HYDROLASE FOLD-3 DOMAIN-CONTAINING PROTEIN-RELATED"/>
    <property type="match status" value="1"/>
</dbReference>
<dbReference type="RefSeq" id="WP_136578183.1">
    <property type="nucleotide sequence ID" value="NZ_STFF01000004.1"/>
</dbReference>
<dbReference type="Proteomes" id="UP000306918">
    <property type="component" value="Unassembled WGS sequence"/>
</dbReference>
<gene>
    <name evidence="3" type="ORF">FAM09_16240</name>
</gene>